<comment type="caution">
    <text evidence="1">The sequence shown here is derived from an EMBL/GenBank/DDBJ whole genome shotgun (WGS) entry which is preliminary data.</text>
</comment>
<reference evidence="1 2" key="1">
    <citation type="journal article" date="2023" name="Science">
        <title>Complex scaffold remodeling in plant triterpene biosynthesis.</title>
        <authorList>
            <person name="De La Pena R."/>
            <person name="Hodgson H."/>
            <person name="Liu J.C."/>
            <person name="Stephenson M.J."/>
            <person name="Martin A.C."/>
            <person name="Owen C."/>
            <person name="Harkess A."/>
            <person name="Leebens-Mack J."/>
            <person name="Jimenez L.E."/>
            <person name="Osbourn A."/>
            <person name="Sattely E.S."/>
        </authorList>
    </citation>
    <scope>NUCLEOTIDE SEQUENCE [LARGE SCALE GENOMIC DNA]</scope>
    <source>
        <strain evidence="2">cv. JPN11</strain>
        <tissue evidence="1">Leaf</tissue>
    </source>
</reference>
<dbReference type="Proteomes" id="UP001164539">
    <property type="component" value="Chromosome 9"/>
</dbReference>
<dbReference type="EMBL" id="CM051402">
    <property type="protein sequence ID" value="KAJ4711242.1"/>
    <property type="molecule type" value="Genomic_DNA"/>
</dbReference>
<evidence type="ECO:0000313" key="1">
    <source>
        <dbReference type="EMBL" id="KAJ4711242.1"/>
    </source>
</evidence>
<gene>
    <name evidence="1" type="ORF">OWV82_017293</name>
</gene>
<proteinExistence type="predicted"/>
<evidence type="ECO:0000313" key="2">
    <source>
        <dbReference type="Proteomes" id="UP001164539"/>
    </source>
</evidence>
<organism evidence="1 2">
    <name type="scientific">Melia azedarach</name>
    <name type="common">Chinaberry tree</name>
    <dbReference type="NCBI Taxonomy" id="155640"/>
    <lineage>
        <taxon>Eukaryota</taxon>
        <taxon>Viridiplantae</taxon>
        <taxon>Streptophyta</taxon>
        <taxon>Embryophyta</taxon>
        <taxon>Tracheophyta</taxon>
        <taxon>Spermatophyta</taxon>
        <taxon>Magnoliopsida</taxon>
        <taxon>eudicotyledons</taxon>
        <taxon>Gunneridae</taxon>
        <taxon>Pentapetalae</taxon>
        <taxon>rosids</taxon>
        <taxon>malvids</taxon>
        <taxon>Sapindales</taxon>
        <taxon>Meliaceae</taxon>
        <taxon>Melia</taxon>
    </lineage>
</organism>
<sequence length="131" mass="14915">MGANVSGLENPAHGYIHTKTSQLTELYSKHQWRTQLEACKQSDKLTVIYFTAAWCGPCKFVEPYVKELASCYADVDFFKVDVDTIPEAVRAFDEPVDVMPTFIMAKRGKEIDRVVGAKKEELKTKTEKHRL</sequence>
<protein>
    <submittedName>
        <fullName evidence="1">Thioredoxin</fullName>
    </submittedName>
</protein>
<keyword evidence="2" id="KW-1185">Reference proteome</keyword>
<name>A0ACC1XJU0_MELAZ</name>
<accession>A0ACC1XJU0</accession>